<dbReference type="GO" id="GO:0004519">
    <property type="term" value="F:endonuclease activity"/>
    <property type="evidence" value="ECO:0007669"/>
    <property type="project" value="InterPro"/>
</dbReference>
<name>A0A2M9Z6J1_9LEPT</name>
<proteinExistence type="predicted"/>
<evidence type="ECO:0000313" key="1">
    <source>
        <dbReference type="EMBL" id="PJZ64049.1"/>
    </source>
</evidence>
<sequence>MRVISRKALRDFYENPKYADSKTSIEIWYKDASKAFWTSPSSIKEKYRNASFLKDNRVVFNIHGNKYRLIVKVHYNLQTVFIRFIGTHEQYDKINAEEI</sequence>
<accession>A0A2M9Z6J1</accession>
<gene>
    <name evidence="1" type="ORF">CH371_20160</name>
</gene>
<comment type="caution">
    <text evidence="1">The sequence shown here is derived from an EMBL/GenBank/DDBJ whole genome shotgun (WGS) entry which is preliminary data.</text>
</comment>
<dbReference type="Pfam" id="PF09907">
    <property type="entry name" value="HigB_toxin"/>
    <property type="match status" value="1"/>
</dbReference>
<protein>
    <submittedName>
        <fullName evidence="1">Addiction module toxin RelE</fullName>
    </submittedName>
</protein>
<dbReference type="AlphaFoldDB" id="A0A2M9Z6J1"/>
<dbReference type="EMBL" id="NPDT01000019">
    <property type="protein sequence ID" value="PJZ64049.1"/>
    <property type="molecule type" value="Genomic_DNA"/>
</dbReference>
<organism evidence="1 2">
    <name type="scientific">Leptospira wolffii</name>
    <dbReference type="NCBI Taxonomy" id="409998"/>
    <lineage>
        <taxon>Bacteria</taxon>
        <taxon>Pseudomonadati</taxon>
        <taxon>Spirochaetota</taxon>
        <taxon>Spirochaetia</taxon>
        <taxon>Leptospirales</taxon>
        <taxon>Leptospiraceae</taxon>
        <taxon>Leptospira</taxon>
    </lineage>
</organism>
<reference evidence="1 2" key="1">
    <citation type="submission" date="2017-07" db="EMBL/GenBank/DDBJ databases">
        <title>Leptospira spp. isolated from tropical soils.</title>
        <authorList>
            <person name="Thibeaux R."/>
            <person name="Iraola G."/>
            <person name="Ferres I."/>
            <person name="Bierque E."/>
            <person name="Girault D."/>
            <person name="Soupe-Gilbert M.-E."/>
            <person name="Picardeau M."/>
            <person name="Goarant C."/>
        </authorList>
    </citation>
    <scope>NUCLEOTIDE SEQUENCE [LARGE SCALE GENOMIC DNA]</scope>
    <source>
        <strain evidence="1 2">FH2-C-A2</strain>
    </source>
</reference>
<dbReference type="Proteomes" id="UP000231912">
    <property type="component" value="Unassembled WGS sequence"/>
</dbReference>
<dbReference type="InterPro" id="IPR018669">
    <property type="entry name" value="Toxin_HigB"/>
</dbReference>
<dbReference type="GO" id="GO:0110001">
    <property type="term" value="C:toxin-antitoxin complex"/>
    <property type="evidence" value="ECO:0007669"/>
    <property type="project" value="InterPro"/>
</dbReference>
<dbReference type="RefSeq" id="WP_100760461.1">
    <property type="nucleotide sequence ID" value="NZ_NPDT01000019.1"/>
</dbReference>
<evidence type="ECO:0000313" key="2">
    <source>
        <dbReference type="Proteomes" id="UP000231912"/>
    </source>
</evidence>
<dbReference type="GO" id="GO:0003723">
    <property type="term" value="F:RNA binding"/>
    <property type="evidence" value="ECO:0007669"/>
    <property type="project" value="InterPro"/>
</dbReference>